<name>A0A1D8N5G6_YARLL</name>
<dbReference type="VEuPathDB" id="FungiDB:YALI0_A19360g"/>
<protein>
    <submittedName>
        <fullName evidence="2">Uncharacterized protein</fullName>
    </submittedName>
</protein>
<reference evidence="2 3" key="1">
    <citation type="journal article" date="2016" name="PLoS ONE">
        <title>Sequence Assembly of Yarrowia lipolytica Strain W29/CLIB89 Shows Transposable Element Diversity.</title>
        <authorList>
            <person name="Magnan C."/>
            <person name="Yu J."/>
            <person name="Chang I."/>
            <person name="Jahn E."/>
            <person name="Kanomata Y."/>
            <person name="Wu J."/>
            <person name="Zeller M."/>
            <person name="Oakes M."/>
            <person name="Baldi P."/>
            <person name="Sandmeyer S."/>
        </authorList>
    </citation>
    <scope>NUCLEOTIDE SEQUENCE [LARGE SCALE GENOMIC DNA]</scope>
    <source>
        <strain evidence="3">CLIB89(W29)</strain>
    </source>
</reference>
<dbReference type="OrthoDB" id="4089372at2759"/>
<organism evidence="2 3">
    <name type="scientific">Yarrowia lipolytica</name>
    <name type="common">Candida lipolytica</name>
    <dbReference type="NCBI Taxonomy" id="4952"/>
    <lineage>
        <taxon>Eukaryota</taxon>
        <taxon>Fungi</taxon>
        <taxon>Dikarya</taxon>
        <taxon>Ascomycota</taxon>
        <taxon>Saccharomycotina</taxon>
        <taxon>Dipodascomycetes</taxon>
        <taxon>Dipodascales</taxon>
        <taxon>Dipodascales incertae sedis</taxon>
        <taxon>Yarrowia</taxon>
    </lineage>
</organism>
<evidence type="ECO:0000256" key="1">
    <source>
        <dbReference type="SAM" id="MobiDB-lite"/>
    </source>
</evidence>
<dbReference type="EMBL" id="CP017553">
    <property type="protein sequence ID" value="AOW00881.1"/>
    <property type="molecule type" value="Genomic_DNA"/>
</dbReference>
<feature type="compositionally biased region" description="Low complexity" evidence="1">
    <location>
        <begin position="161"/>
        <end position="177"/>
    </location>
</feature>
<dbReference type="GeneID" id="2906476"/>
<accession>A0A1D8N5G6</accession>
<dbReference type="RefSeq" id="XP_500240.2">
    <property type="nucleotide sequence ID" value="XM_500240.3"/>
</dbReference>
<sequence>MQTPQVLPRLVTDLPPKACRKSFWRFFWHNETKKPCQTNVWIDNSGQPLLSKKDMAEIAARHKALKLCPWASQDQDDPASWLKIARNLKRIARVSAKASKVAGDDIKFDFREHEIGEIPGLLDELELLALSDDLDSVNGDTNTEDLDGEAVTEDVNDKINGDTPVTTTNGTTNPHVDPNMFYTSVTLAPRSHTNQLVDTESKPFYHSSTFSLPTRPSPQGSNSSLILTTVSRPEVRLDCASQTVYSARHAKTEKSTSMQNFTALNNTVNSRGQTIFTDKRDGNYYLWATHHSTRANDPDKYWFYVVRASFVSPDGELTAVIFAELTPKTGWVYDPDMHYRGHFYLVKVKPMSAKQAFDSETQANPPRAHAMIFVNKIQDHLPSLEIHSNQQFISYKDRGLNYHLHWVDWDNQKLWQLCHIKPFQSPPWNASQTRPIPILFNGGMYLIESSQIVKCYFIYEGVIPRLVSMRRWTYDQPLASKAILWADHLDAKHVVLHHSEGYHIYDLEKQQHYESSISKDRASLWSLLDGKVLQFGYTQTLLDKVEASVAKKKLQAGEKVEF</sequence>
<dbReference type="Proteomes" id="UP000182444">
    <property type="component" value="Chromosome 1A"/>
</dbReference>
<dbReference type="AlphaFoldDB" id="A0A1D8N5G6"/>
<feature type="region of interest" description="Disordered" evidence="1">
    <location>
        <begin position="155"/>
        <end position="178"/>
    </location>
</feature>
<proteinExistence type="predicted"/>
<evidence type="ECO:0000313" key="2">
    <source>
        <dbReference type="EMBL" id="AOW00881.1"/>
    </source>
</evidence>
<dbReference type="KEGG" id="yli:2906476"/>
<dbReference type="VEuPathDB" id="FungiDB:YALI1_A20283g"/>
<evidence type="ECO:0000313" key="3">
    <source>
        <dbReference type="Proteomes" id="UP000182444"/>
    </source>
</evidence>
<gene>
    <name evidence="2" type="ORF">YALI1_A20283g</name>
</gene>